<reference evidence="5" key="1">
    <citation type="journal article" date="2010" name="Science">
        <title>Plasticity of animal genome architecture unmasked by rapid evolution of a pelagic tunicate.</title>
        <authorList>
            <person name="Denoeud F."/>
            <person name="Henriet S."/>
            <person name="Mungpakdee S."/>
            <person name="Aury J.M."/>
            <person name="Da Silva C."/>
            <person name="Brinkmann H."/>
            <person name="Mikhaleva J."/>
            <person name="Olsen L.C."/>
            <person name="Jubin C."/>
            <person name="Canestro C."/>
            <person name="Bouquet J.M."/>
            <person name="Danks G."/>
            <person name="Poulain J."/>
            <person name="Campsteijn C."/>
            <person name="Adamski M."/>
            <person name="Cross I."/>
            <person name="Yadetie F."/>
            <person name="Muffato M."/>
            <person name="Louis A."/>
            <person name="Butcher S."/>
            <person name="Tsagkogeorga G."/>
            <person name="Konrad A."/>
            <person name="Singh S."/>
            <person name="Jensen M.F."/>
            <person name="Cong E.H."/>
            <person name="Eikeseth-Otteraa H."/>
            <person name="Noel B."/>
            <person name="Anthouard V."/>
            <person name="Porcel B.M."/>
            <person name="Kachouri-Lafond R."/>
            <person name="Nishino A."/>
            <person name="Ugolini M."/>
            <person name="Chourrout P."/>
            <person name="Nishida H."/>
            <person name="Aasland R."/>
            <person name="Huzurbazar S."/>
            <person name="Westhof E."/>
            <person name="Delsuc F."/>
            <person name="Lehrach H."/>
            <person name="Reinhardt R."/>
            <person name="Weissenbach J."/>
            <person name="Roy S.W."/>
            <person name="Artiguenave F."/>
            <person name="Postlethwait J.H."/>
            <person name="Manak J.R."/>
            <person name="Thompson E.M."/>
            <person name="Jaillon O."/>
            <person name="Du Pasquier L."/>
            <person name="Boudinot P."/>
            <person name="Liberles D.A."/>
            <person name="Volff J.N."/>
            <person name="Philippe H."/>
            <person name="Lenhard B."/>
            <person name="Roest Crollius H."/>
            <person name="Wincker P."/>
            <person name="Chourrout D."/>
        </authorList>
    </citation>
    <scope>NUCLEOTIDE SEQUENCE [LARGE SCALE GENOMIC DNA]</scope>
</reference>
<evidence type="ECO:0000313" key="7">
    <source>
        <dbReference type="Proteomes" id="UP000001307"/>
    </source>
</evidence>
<dbReference type="InterPro" id="IPR038178">
    <property type="entry name" value="Kringle_sf"/>
</dbReference>
<dbReference type="SMART" id="SM00130">
    <property type="entry name" value="KR"/>
    <property type="match status" value="1"/>
</dbReference>
<dbReference type="AlphaFoldDB" id="E4WVC0"/>
<evidence type="ECO:0000313" key="5">
    <source>
        <dbReference type="EMBL" id="CBY21073.1"/>
    </source>
</evidence>
<dbReference type="Gene3D" id="2.40.20.10">
    <property type="entry name" value="Plasminogen Kringle 4"/>
    <property type="match status" value="1"/>
</dbReference>
<dbReference type="PROSITE" id="PS50070">
    <property type="entry name" value="KRINGLE_2"/>
    <property type="match status" value="1"/>
</dbReference>
<evidence type="ECO:0000259" key="4">
    <source>
        <dbReference type="PROSITE" id="PS50070"/>
    </source>
</evidence>
<keyword evidence="1 3" id="KW-0420">Kringle</keyword>
<dbReference type="InParanoid" id="E4WVC0"/>
<keyword evidence="7" id="KW-1185">Reference proteome</keyword>
<organism evidence="5">
    <name type="scientific">Oikopleura dioica</name>
    <name type="common">Tunicate</name>
    <dbReference type="NCBI Taxonomy" id="34765"/>
    <lineage>
        <taxon>Eukaryota</taxon>
        <taxon>Metazoa</taxon>
        <taxon>Chordata</taxon>
        <taxon>Tunicata</taxon>
        <taxon>Appendicularia</taxon>
        <taxon>Copelata</taxon>
        <taxon>Oikopleuridae</taxon>
        <taxon>Oikopleura</taxon>
    </lineage>
</organism>
<protein>
    <recommendedName>
        <fullName evidence="4">Kringle domain-containing protein</fullName>
    </recommendedName>
</protein>
<dbReference type="Pfam" id="PF00051">
    <property type="entry name" value="Kringle"/>
    <property type="match status" value="1"/>
</dbReference>
<keyword evidence="2" id="KW-1015">Disulfide bond</keyword>
<gene>
    <name evidence="5" type="ORF">GSOID_T00008826001</name>
    <name evidence="6" type="ORF">GSOID_T00031284001</name>
</gene>
<dbReference type="EMBL" id="FN655061">
    <property type="protein sequence ID" value="CBY37798.1"/>
    <property type="molecule type" value="Genomic_DNA"/>
</dbReference>
<evidence type="ECO:0000313" key="6">
    <source>
        <dbReference type="EMBL" id="CBY37798.1"/>
    </source>
</evidence>
<evidence type="ECO:0000256" key="2">
    <source>
        <dbReference type="ARBA" id="ARBA00023157"/>
    </source>
</evidence>
<dbReference type="InterPro" id="IPR013806">
    <property type="entry name" value="Kringle-like"/>
</dbReference>
<comment type="caution">
    <text evidence="3">Lacks conserved residue(s) required for the propagation of feature annotation.</text>
</comment>
<evidence type="ECO:0000256" key="3">
    <source>
        <dbReference type="PROSITE-ProRule" id="PRU00121"/>
    </source>
</evidence>
<dbReference type="Proteomes" id="UP000011014">
    <property type="component" value="Unassembled WGS sequence"/>
</dbReference>
<dbReference type="InterPro" id="IPR018056">
    <property type="entry name" value="Kringle_CS"/>
</dbReference>
<proteinExistence type="predicted"/>
<accession>E4WVC0</accession>
<sequence>MAGEKFDCVSGEQYYGSHNVATTKQGTSVKCKHWSALRQNHQFRGLTENFCRNPDNDPKGPWCYHQIYPKERFSRLQFY</sequence>
<feature type="domain" description="Kringle" evidence="4">
    <location>
        <begin position="7"/>
        <end position="79"/>
    </location>
</feature>
<name>E4WVC0_OIKDI</name>
<dbReference type="Proteomes" id="UP000001307">
    <property type="component" value="Unassembled WGS sequence"/>
</dbReference>
<dbReference type="EMBL" id="FN653017">
    <property type="protein sequence ID" value="CBY21073.1"/>
    <property type="molecule type" value="Genomic_DNA"/>
</dbReference>
<dbReference type="OrthoDB" id="5917794at2759"/>
<evidence type="ECO:0000256" key="1">
    <source>
        <dbReference type="ARBA" id="ARBA00022572"/>
    </source>
</evidence>
<dbReference type="InterPro" id="IPR000001">
    <property type="entry name" value="Kringle"/>
</dbReference>
<dbReference type="PROSITE" id="PS00021">
    <property type="entry name" value="KRINGLE_1"/>
    <property type="match status" value="1"/>
</dbReference>
<dbReference type="SUPFAM" id="SSF57440">
    <property type="entry name" value="Kringle-like"/>
    <property type="match status" value="1"/>
</dbReference>